<dbReference type="Proteomes" id="UP000197153">
    <property type="component" value="Chromosome 4"/>
</dbReference>
<dbReference type="AlphaFoldDB" id="A0A248K358"/>
<proteinExistence type="predicted"/>
<dbReference type="RefSeq" id="WP_081486860.1">
    <property type="nucleotide sequence ID" value="NZ_CP022113.1"/>
</dbReference>
<name>A0A248K358_9PROT</name>
<accession>A0A248K358</accession>
<gene>
    <name evidence="2" type="ORF">Y958_30990</name>
</gene>
<evidence type="ECO:0000313" key="3">
    <source>
        <dbReference type="Proteomes" id="UP000197153"/>
    </source>
</evidence>
<reference evidence="2 3" key="1">
    <citation type="submission" date="2017-06" db="EMBL/GenBank/DDBJ databases">
        <title>Complete genome sequence of Nitrospirillum amazonense strain CBAmC, an endophytic nitrogen-fixing and plant growth-promoting bacterium, isolated from sugarcane.</title>
        <authorList>
            <person name="Schwab S."/>
            <person name="dos Santos Teixeira K.R."/>
            <person name="Simoes Araujo J.L."/>
            <person name="Soares Vidal M."/>
            <person name="Borges de Freitas H.R."/>
            <person name="Rivello Crivelaro A.L."/>
            <person name="Bueno de Camargo Nunes A."/>
            <person name="dos Santos C.M."/>
            <person name="Palmeira da Silva Rosa D."/>
            <person name="da Silva Padilha D."/>
            <person name="da Silva E."/>
            <person name="Araujo Terra L."/>
            <person name="Soares Mendes V."/>
            <person name="Farinelli L."/>
            <person name="Magalhaes Cruz L."/>
            <person name="Baldani J.I."/>
        </authorList>
    </citation>
    <scope>NUCLEOTIDE SEQUENCE [LARGE SCALE GENOMIC DNA]</scope>
    <source>
        <strain evidence="2 3">CBAmC</strain>
    </source>
</reference>
<evidence type="ECO:0000256" key="1">
    <source>
        <dbReference type="SAM" id="SignalP"/>
    </source>
</evidence>
<feature type="chain" id="PRO_5012557899" description="YARHG domain-containing protein" evidence="1">
    <location>
        <begin position="27"/>
        <end position="129"/>
    </location>
</feature>
<dbReference type="EMBL" id="CP022113">
    <property type="protein sequence ID" value="ASG25362.1"/>
    <property type="molecule type" value="Genomic_DNA"/>
</dbReference>
<feature type="signal peptide" evidence="1">
    <location>
        <begin position="1"/>
        <end position="26"/>
    </location>
</feature>
<dbReference type="KEGG" id="nao:Y958_30990"/>
<protein>
    <recommendedName>
        <fullName evidence="4">YARHG domain-containing protein</fullName>
    </recommendedName>
</protein>
<organism evidence="2 3">
    <name type="scientific">Nitrospirillum viridazoti CBAmc</name>
    <dbReference type="NCBI Taxonomy" id="1441467"/>
    <lineage>
        <taxon>Bacteria</taxon>
        <taxon>Pseudomonadati</taxon>
        <taxon>Pseudomonadota</taxon>
        <taxon>Alphaproteobacteria</taxon>
        <taxon>Rhodospirillales</taxon>
        <taxon>Azospirillaceae</taxon>
        <taxon>Nitrospirillum</taxon>
        <taxon>Nitrospirillum viridazoti</taxon>
    </lineage>
</organism>
<evidence type="ECO:0000313" key="2">
    <source>
        <dbReference type="EMBL" id="ASG25362.1"/>
    </source>
</evidence>
<evidence type="ECO:0008006" key="4">
    <source>
        <dbReference type="Google" id="ProtNLM"/>
    </source>
</evidence>
<keyword evidence="1" id="KW-0732">Signal</keyword>
<sequence>MMRVTRSLLAIAALVGLGMAPASAGAAEPKAKGEHHPRYDYPTAVRADYVIGCLASNGFKHELLGKCACGIDTIADMMPYDDYEKADTILRMQQGGLGDRGAMFRDTPIAKDEVEKLRRAQAEVNLRCT</sequence>
<keyword evidence="3" id="KW-1185">Reference proteome</keyword>